<proteinExistence type="predicted"/>
<gene>
    <name evidence="2" type="ORF">F4162_03950</name>
</gene>
<feature type="domain" description="Transposase DDE" evidence="1">
    <location>
        <begin position="136"/>
        <end position="201"/>
    </location>
</feature>
<protein>
    <recommendedName>
        <fullName evidence="1">Transposase DDE domain-containing protein</fullName>
    </recommendedName>
</protein>
<dbReference type="EMBL" id="VYDO01000132">
    <property type="protein sequence ID" value="MYG38152.1"/>
    <property type="molecule type" value="Genomic_DNA"/>
</dbReference>
<evidence type="ECO:0000259" key="1">
    <source>
        <dbReference type="Pfam" id="PF13612"/>
    </source>
</evidence>
<evidence type="ECO:0000313" key="2">
    <source>
        <dbReference type="EMBL" id="MYG38152.1"/>
    </source>
</evidence>
<sequence length="222" mass="25392">MGIHLYHTNGSPLLPEATIILFYCLDDSATLFEQWERHHLLPSGRQRNRAGQLSLGEMLFILVLFPISAYKDFKHCWHYGLRHEYRTCFAELPIYGRFVSLPPRLLLPLYLLLHSFRDQKTGISTLPRAQTGPLPYVRISRNRVFRGLAKRGCSTMGWFFGFKLHLRINHKGQLTAFKVTAGNTDARQPFEALAAALRGKCLRIRPICPRRCCCASGGKAYT</sequence>
<dbReference type="InterPro" id="IPR025668">
    <property type="entry name" value="Tnp_DDE_dom"/>
</dbReference>
<reference evidence="2" key="1">
    <citation type="submission" date="2019-09" db="EMBL/GenBank/DDBJ databases">
        <title>Characterisation of the sponge microbiome using genome-centric metagenomics.</title>
        <authorList>
            <person name="Engelberts J.P."/>
            <person name="Robbins S.J."/>
            <person name="De Goeij J.M."/>
            <person name="Aranda M."/>
            <person name="Bell S.C."/>
            <person name="Webster N.S."/>
        </authorList>
    </citation>
    <scope>NUCLEOTIDE SEQUENCE</scope>
    <source>
        <strain evidence="2">SB0676_bin_10</strain>
    </source>
</reference>
<name>A0A6B1FCY4_9SYNE</name>
<comment type="caution">
    <text evidence="2">The sequence shown here is derived from an EMBL/GenBank/DDBJ whole genome shotgun (WGS) entry which is preliminary data.</text>
</comment>
<dbReference type="AlphaFoldDB" id="A0A6B1FCY4"/>
<accession>A0A6B1FCY4</accession>
<dbReference type="Pfam" id="PF13612">
    <property type="entry name" value="DDE_Tnp_1_3"/>
    <property type="match status" value="1"/>
</dbReference>
<organism evidence="2">
    <name type="scientific">Synechococcus sp. SB0676_bin_10</name>
    <dbReference type="NCBI Taxonomy" id="2604869"/>
    <lineage>
        <taxon>Bacteria</taxon>
        <taxon>Bacillati</taxon>
        <taxon>Cyanobacteriota</taxon>
        <taxon>Cyanophyceae</taxon>
        <taxon>Synechococcales</taxon>
        <taxon>Synechococcaceae</taxon>
        <taxon>Synechococcus</taxon>
    </lineage>
</organism>